<evidence type="ECO:0000256" key="7">
    <source>
        <dbReference type="PROSITE-ProRule" id="PRU01393"/>
    </source>
</evidence>
<feature type="active site" description="Proton donor" evidence="7">
    <location>
        <position position="168"/>
    </location>
</feature>
<sequence>MAVPWIPLESNPELFTSWSSKLGLDAERFAFHDVYGLDAELLAMVPQPCSAVLLLFPISAGYEQRRRAADEEWAARGDDEGLLWFKQNIGNACGTIALLHALANSPARSAIAANSPLAQLFASASALSDPAERAALLQSSGALASAHADVAVQGQTAAPQATDDVDTHFVAFVRAPNGELVELDGRRRGPMYRGKRVERQEDLLSVVGQWIQEHFIDQDKDSLNFSIIALAKADGSE</sequence>
<dbReference type="EMBL" id="KZ819293">
    <property type="protein sequence ID" value="PWN97951.1"/>
    <property type="molecule type" value="Genomic_DNA"/>
</dbReference>
<evidence type="ECO:0000256" key="1">
    <source>
        <dbReference type="ARBA" id="ARBA00000707"/>
    </source>
</evidence>
<dbReference type="Pfam" id="PF01088">
    <property type="entry name" value="Peptidase_C12"/>
    <property type="match status" value="1"/>
</dbReference>
<feature type="active site" description="Nucleophile" evidence="7">
    <location>
        <position position="93"/>
    </location>
</feature>
<dbReference type="OrthoDB" id="427186at2759"/>
<dbReference type="PANTHER" id="PTHR10589:SF17">
    <property type="entry name" value="UBIQUITIN CARBOXYL-TERMINAL HYDROLASE"/>
    <property type="match status" value="1"/>
</dbReference>
<organism evidence="10 11">
    <name type="scientific">Tilletiopsis washingtonensis</name>
    <dbReference type="NCBI Taxonomy" id="58919"/>
    <lineage>
        <taxon>Eukaryota</taxon>
        <taxon>Fungi</taxon>
        <taxon>Dikarya</taxon>
        <taxon>Basidiomycota</taxon>
        <taxon>Ustilaginomycotina</taxon>
        <taxon>Exobasidiomycetes</taxon>
        <taxon>Entylomatales</taxon>
        <taxon>Entylomatales incertae sedis</taxon>
        <taxon>Tilletiopsis</taxon>
    </lineage>
</organism>
<evidence type="ECO:0000256" key="5">
    <source>
        <dbReference type="ARBA" id="ARBA00022801"/>
    </source>
</evidence>
<accession>A0A316Z8P9</accession>
<keyword evidence="5 7" id="KW-0378">Hydrolase</keyword>
<feature type="domain" description="UCH catalytic" evidence="9">
    <location>
        <begin position="4"/>
        <end position="232"/>
    </location>
</feature>
<evidence type="ECO:0000313" key="10">
    <source>
        <dbReference type="EMBL" id="PWN97951.1"/>
    </source>
</evidence>
<dbReference type="InterPro" id="IPR057254">
    <property type="entry name" value="UCH_AS"/>
</dbReference>
<dbReference type="GO" id="GO:0004843">
    <property type="term" value="F:cysteine-type deubiquitinase activity"/>
    <property type="evidence" value="ECO:0007669"/>
    <property type="project" value="UniProtKB-UniRule"/>
</dbReference>
<dbReference type="Gene3D" id="3.40.532.10">
    <property type="entry name" value="Peptidase C12, ubiquitin carboxyl-terminal hydrolase"/>
    <property type="match status" value="1"/>
</dbReference>
<keyword evidence="3 7" id="KW-0645">Protease</keyword>
<dbReference type="PROSITE" id="PS52048">
    <property type="entry name" value="UCH_DOMAIN"/>
    <property type="match status" value="1"/>
</dbReference>
<dbReference type="PRINTS" id="PR00707">
    <property type="entry name" value="UBCTHYDRLASE"/>
</dbReference>
<keyword evidence="6 7" id="KW-0788">Thiol protease</keyword>
<dbReference type="GeneID" id="37272139"/>
<dbReference type="AlphaFoldDB" id="A0A316Z8P9"/>
<evidence type="ECO:0000256" key="2">
    <source>
        <dbReference type="ARBA" id="ARBA00009326"/>
    </source>
</evidence>
<evidence type="ECO:0000256" key="8">
    <source>
        <dbReference type="RuleBase" id="RU361215"/>
    </source>
</evidence>
<dbReference type="GO" id="GO:0006511">
    <property type="term" value="P:ubiquitin-dependent protein catabolic process"/>
    <property type="evidence" value="ECO:0007669"/>
    <property type="project" value="UniProtKB-UniRule"/>
</dbReference>
<dbReference type="GO" id="GO:0005737">
    <property type="term" value="C:cytoplasm"/>
    <property type="evidence" value="ECO:0007669"/>
    <property type="project" value="TreeGrafter"/>
</dbReference>
<dbReference type="PROSITE" id="PS00140">
    <property type="entry name" value="UCH_1"/>
    <property type="match status" value="1"/>
</dbReference>
<dbReference type="RefSeq" id="XP_025598230.1">
    <property type="nucleotide sequence ID" value="XM_025744595.1"/>
</dbReference>
<keyword evidence="11" id="KW-1185">Reference proteome</keyword>
<evidence type="ECO:0000256" key="6">
    <source>
        <dbReference type="ARBA" id="ARBA00022807"/>
    </source>
</evidence>
<dbReference type="PANTHER" id="PTHR10589">
    <property type="entry name" value="UBIQUITIN CARBOXYL-TERMINAL HYDROLASE"/>
    <property type="match status" value="1"/>
</dbReference>
<feature type="site" description="Transition state stabilizer" evidence="7">
    <location>
        <position position="87"/>
    </location>
</feature>
<dbReference type="SUPFAM" id="SSF54001">
    <property type="entry name" value="Cysteine proteinases"/>
    <property type="match status" value="1"/>
</dbReference>
<dbReference type="EC" id="3.4.19.12" evidence="8"/>
<gene>
    <name evidence="10" type="ORF">FA09DRAFT_343375</name>
</gene>
<evidence type="ECO:0000256" key="3">
    <source>
        <dbReference type="ARBA" id="ARBA00022670"/>
    </source>
</evidence>
<evidence type="ECO:0000259" key="9">
    <source>
        <dbReference type="PROSITE" id="PS52048"/>
    </source>
</evidence>
<dbReference type="InterPro" id="IPR038765">
    <property type="entry name" value="Papain-like_cys_pep_sf"/>
</dbReference>
<keyword evidence="4 7" id="KW-0833">Ubl conjugation pathway</keyword>
<dbReference type="GO" id="GO:0016579">
    <property type="term" value="P:protein deubiquitination"/>
    <property type="evidence" value="ECO:0007669"/>
    <property type="project" value="TreeGrafter"/>
</dbReference>
<comment type="similarity">
    <text evidence="2 7 8">Belongs to the peptidase C12 family.</text>
</comment>
<dbReference type="Proteomes" id="UP000245946">
    <property type="component" value="Unassembled WGS sequence"/>
</dbReference>
<evidence type="ECO:0000313" key="11">
    <source>
        <dbReference type="Proteomes" id="UP000245946"/>
    </source>
</evidence>
<dbReference type="InterPro" id="IPR036959">
    <property type="entry name" value="Peptidase_C12_UCH_sf"/>
</dbReference>
<dbReference type="STRING" id="58919.A0A316Z8P9"/>
<comment type="catalytic activity">
    <reaction evidence="1 7 8">
        <text>Thiol-dependent hydrolysis of ester, thioester, amide, peptide and isopeptide bonds formed by the C-terminal Gly of ubiquitin (a 76-residue protein attached to proteins as an intracellular targeting signal).</text>
        <dbReference type="EC" id="3.4.19.12"/>
    </reaction>
</comment>
<dbReference type="InterPro" id="IPR001578">
    <property type="entry name" value="Peptidase_C12_UCH"/>
</dbReference>
<evidence type="ECO:0000256" key="4">
    <source>
        <dbReference type="ARBA" id="ARBA00022786"/>
    </source>
</evidence>
<dbReference type="FunFam" id="3.40.532.10:FF:000006">
    <property type="entry name" value="Ubiquitin carboxyl-terminal hydrolase"/>
    <property type="match status" value="1"/>
</dbReference>
<protein>
    <recommendedName>
        <fullName evidence="8">Ubiquitin carboxyl-terminal hydrolase</fullName>
        <ecNumber evidence="8">3.4.19.12</ecNumber>
    </recommendedName>
</protein>
<name>A0A316Z8P9_9BASI</name>
<feature type="site" description="Important for enzyme activity" evidence="7">
    <location>
        <position position="184"/>
    </location>
</feature>
<reference evidence="10 11" key="1">
    <citation type="journal article" date="2018" name="Mol. Biol. Evol.">
        <title>Broad Genomic Sampling Reveals a Smut Pathogenic Ancestry of the Fungal Clade Ustilaginomycotina.</title>
        <authorList>
            <person name="Kijpornyongpan T."/>
            <person name="Mondo S.J."/>
            <person name="Barry K."/>
            <person name="Sandor L."/>
            <person name="Lee J."/>
            <person name="Lipzen A."/>
            <person name="Pangilinan J."/>
            <person name="LaButti K."/>
            <person name="Hainaut M."/>
            <person name="Henrissat B."/>
            <person name="Grigoriev I.V."/>
            <person name="Spatafora J.W."/>
            <person name="Aime M.C."/>
        </authorList>
    </citation>
    <scope>NUCLEOTIDE SEQUENCE [LARGE SCALE GENOMIC DNA]</scope>
    <source>
        <strain evidence="10 11">MCA 4186</strain>
    </source>
</reference>
<proteinExistence type="inferred from homology"/>
<dbReference type="CDD" id="cd09616">
    <property type="entry name" value="Peptidase_C12_UCH_L1_L3"/>
    <property type="match status" value="1"/>
</dbReference>